<dbReference type="InterPro" id="IPR025816">
    <property type="entry name" value="RrmJ-type_MeTrfase"/>
</dbReference>
<dbReference type="Proteomes" id="UP000494165">
    <property type="component" value="Unassembled WGS sequence"/>
</dbReference>
<dbReference type="GO" id="GO:0005634">
    <property type="term" value="C:nucleus"/>
    <property type="evidence" value="ECO:0007669"/>
    <property type="project" value="UniProtKB-SubCell"/>
</dbReference>
<dbReference type="GO" id="GO:0003676">
    <property type="term" value="F:nucleic acid binding"/>
    <property type="evidence" value="ECO:0007669"/>
    <property type="project" value="UniProtKB-UniRule"/>
</dbReference>
<dbReference type="GO" id="GO:0004483">
    <property type="term" value="F:methyltransferase cap1 activity"/>
    <property type="evidence" value="ECO:0007669"/>
    <property type="project" value="UniProtKB-UniRule"/>
</dbReference>
<evidence type="ECO:0000259" key="4">
    <source>
        <dbReference type="PROSITE" id="PS51613"/>
    </source>
</evidence>
<comment type="subcellular location">
    <subcellularLocation>
        <location evidence="1">Nucleus</location>
    </subcellularLocation>
</comment>
<comment type="caution">
    <text evidence="5">The sequence shown here is derived from an EMBL/GenBank/DDBJ whole genome shotgun (WGS) entry which is preliminary data.</text>
</comment>
<dbReference type="AlphaFoldDB" id="A0A8S1E0H1"/>
<dbReference type="GO" id="GO:0005737">
    <property type="term" value="C:cytoplasm"/>
    <property type="evidence" value="ECO:0007669"/>
    <property type="project" value="TreeGrafter"/>
</dbReference>
<dbReference type="GO" id="GO:0016556">
    <property type="term" value="P:mRNA modification"/>
    <property type="evidence" value="ECO:0007669"/>
    <property type="project" value="UniProtKB-UniRule"/>
</dbReference>
<evidence type="ECO:0000259" key="3">
    <source>
        <dbReference type="PROSITE" id="PS50174"/>
    </source>
</evidence>
<dbReference type="PANTHER" id="PTHR16121:SF0">
    <property type="entry name" value="CAP-SPECIFIC MRNA (NUCLEOSIDE-2'-O-)-METHYLTRANSFERASE 1"/>
    <property type="match status" value="1"/>
</dbReference>
<dbReference type="Gene3D" id="3.40.50.12760">
    <property type="match status" value="1"/>
</dbReference>
<dbReference type="OrthoDB" id="10251234at2759"/>
<dbReference type="InterPro" id="IPR000467">
    <property type="entry name" value="G_patch_dom"/>
</dbReference>
<dbReference type="GO" id="GO:0006370">
    <property type="term" value="P:7-methylguanosine mRNA capping"/>
    <property type="evidence" value="ECO:0007669"/>
    <property type="project" value="UniProtKB-UniRule"/>
</dbReference>
<proteinExistence type="predicted"/>
<keyword evidence="1" id="KW-0949">S-adenosyl-L-methionine</keyword>
<comment type="function">
    <text evidence="1">S-adenosyl-L-methionine-dependent methyltransferase that mediates RNA cap1 2'-O-ribose methylation to the 5'-cap structure of RNAs. Methylates the ribose of the first nucleotide of a m(7)GpppG-capped mRNA to produce m(7)GpppNmp (cap1).</text>
</comment>
<dbReference type="EMBL" id="CADEPI010000468">
    <property type="protein sequence ID" value="CAB3386295.1"/>
    <property type="molecule type" value="Genomic_DNA"/>
</dbReference>
<feature type="region of interest" description="Disordered" evidence="2">
    <location>
        <begin position="1"/>
        <end position="28"/>
    </location>
</feature>
<comment type="catalytic activity">
    <reaction evidence="1">
        <text>a 5'-end (N(7)-methyl 5'-triphosphoguanosine)-ribonucleoside in mRNA + S-adenosyl-L-methionine = a 5'-end (N(7)-methyl 5'-triphosphoguanosine)-(2'-O-methyl-ribonucleoside) in mRNA + S-adenosyl-L-homocysteine + H(+)</text>
        <dbReference type="Rhea" id="RHEA:67020"/>
        <dbReference type="Rhea" id="RHEA-COMP:17167"/>
        <dbReference type="Rhea" id="RHEA-COMP:17168"/>
        <dbReference type="ChEBI" id="CHEBI:15378"/>
        <dbReference type="ChEBI" id="CHEBI:57856"/>
        <dbReference type="ChEBI" id="CHEBI:59789"/>
        <dbReference type="ChEBI" id="CHEBI:156461"/>
        <dbReference type="ChEBI" id="CHEBI:167609"/>
        <dbReference type="EC" id="2.1.1.57"/>
    </reaction>
</comment>
<keyword evidence="1" id="KW-0539">Nucleus</keyword>
<dbReference type="FunFam" id="3.40.50.12760:FF:000004">
    <property type="entry name" value="FtsJ-like methyltransferase"/>
    <property type="match status" value="1"/>
</dbReference>
<gene>
    <name evidence="5" type="ORF">CLODIP_2_CD04187</name>
</gene>
<dbReference type="GO" id="GO:0032259">
    <property type="term" value="P:methylation"/>
    <property type="evidence" value="ECO:0007669"/>
    <property type="project" value="UniProtKB-KW"/>
</dbReference>
<reference evidence="5 6" key="1">
    <citation type="submission" date="2020-04" db="EMBL/GenBank/DDBJ databases">
        <authorList>
            <person name="Alioto T."/>
            <person name="Alioto T."/>
            <person name="Gomez Garrido J."/>
        </authorList>
    </citation>
    <scope>NUCLEOTIDE SEQUENCE [LARGE SCALE GENOMIC DNA]</scope>
</reference>
<dbReference type="InterPro" id="IPR002877">
    <property type="entry name" value="RNA_MeTrfase_FtsJ_dom"/>
</dbReference>
<keyword evidence="1" id="KW-0808">Transferase</keyword>
<evidence type="ECO:0000256" key="1">
    <source>
        <dbReference type="RuleBase" id="RU368012"/>
    </source>
</evidence>
<keyword evidence="1" id="KW-0506">mRNA capping</keyword>
<name>A0A8S1E0H1_9INSE</name>
<keyword evidence="1" id="KW-0507">mRNA processing</keyword>
<dbReference type="InterPro" id="IPR029063">
    <property type="entry name" value="SAM-dependent_MTases_sf"/>
</dbReference>
<evidence type="ECO:0000313" key="5">
    <source>
        <dbReference type="EMBL" id="CAB3386295.1"/>
    </source>
</evidence>
<dbReference type="SUPFAM" id="SSF53335">
    <property type="entry name" value="S-adenosyl-L-methionine-dependent methyltransferases"/>
    <property type="match status" value="1"/>
</dbReference>
<dbReference type="Pfam" id="PF01585">
    <property type="entry name" value="G-patch"/>
    <property type="match status" value="1"/>
</dbReference>
<protein>
    <recommendedName>
        <fullName evidence="1">Cap-specific mRNA (nucleoside-2'-O-)-methyltransferase 1</fullName>
        <ecNumber evidence="1">2.1.1.57</ecNumber>
    </recommendedName>
    <alternativeName>
        <fullName evidence="1">Cap1 2'O-ribose methyltransferase 1</fullName>
    </alternativeName>
</protein>
<dbReference type="EC" id="2.1.1.57" evidence="1"/>
<organism evidence="5 6">
    <name type="scientific">Cloeon dipterum</name>
    <dbReference type="NCBI Taxonomy" id="197152"/>
    <lineage>
        <taxon>Eukaryota</taxon>
        <taxon>Metazoa</taxon>
        <taxon>Ecdysozoa</taxon>
        <taxon>Arthropoda</taxon>
        <taxon>Hexapoda</taxon>
        <taxon>Insecta</taxon>
        <taxon>Pterygota</taxon>
        <taxon>Palaeoptera</taxon>
        <taxon>Ephemeroptera</taxon>
        <taxon>Pisciforma</taxon>
        <taxon>Baetidae</taxon>
        <taxon>Cloeon</taxon>
    </lineage>
</organism>
<sequence length="772" mass="87462">MDDKKPGHTPNRKRLIDVGNDDSDTKEIPTSTAVSSKAMKMMDNMGYIPGKGLGLRGQGIRSPVASSSLFGRRGLGFQPRRFAPDCVLVAFASEEVEVAERKVWLSKCASATLLSVDDWIELGQRQLSMEIEHTFCDPQVLKAVLDSKSALDVLDKSLIRRARDKSNPFETIGKAFFQNRAALKMANIDAACDFMFTSPRDRQGVVRECEPLFFADVCAGPGGFSEYVLWRKGWLAKGFGFTLRGKDDFKMDNFFAASVESFEPCYGQAGDGDVYKGVNILHFRDYVKANTGGKGVHFTMADGGFSVEGRENNQELLSHRLYLCQCLLALTITRPGGHFVVKLFDIFTQFSAGLVWLMRQAFQQICIFKPNASRPANSERYLVCRSRVEDVGKVRELLWNANEKFSTLPSDIAIRSIVPLSVLFADRPFMEYLVQSNNSLGRRQTNFIDKIRAFCMDETLKETRQQEMKIGCLNLWKIPNSARTIPRFRQPEEIFSESGATFSQNSTELTPDVLSQIKCLDWRCFAVSSSRHAENCTLFLSAGRGTVYYMERGVWKNVSELKVKLDLPAKTLLFGEIVHEHRGEGGAQISQKVLHVMDAHQLGDTSIGRLSFKVRYELCIKFANAVNKRTRPDLTWLRMKTAFSLTGLEELYQNLSLKSIKRFGGAKRLCLNINERVFVEVNSVQLFRVVRVPWAIEFSCSEKRKFWCNSVLRVRVDEPPTESIADFSVCVNNRVNWWWDQRVNLSSNAEEESLDPSVVHRVSVTKKFQTKK</sequence>
<evidence type="ECO:0000256" key="2">
    <source>
        <dbReference type="SAM" id="MobiDB-lite"/>
    </source>
</evidence>
<dbReference type="Pfam" id="PF01728">
    <property type="entry name" value="FtsJ"/>
    <property type="match status" value="1"/>
</dbReference>
<feature type="domain" description="G-patch" evidence="3">
    <location>
        <begin position="34"/>
        <end position="80"/>
    </location>
</feature>
<evidence type="ECO:0000313" key="6">
    <source>
        <dbReference type="Proteomes" id="UP000494165"/>
    </source>
</evidence>
<keyword evidence="1" id="KW-0489">Methyltransferase</keyword>
<dbReference type="PROSITE" id="PS50174">
    <property type="entry name" value="G_PATCH"/>
    <property type="match status" value="1"/>
</dbReference>
<dbReference type="PANTHER" id="PTHR16121">
    <property type="entry name" value="CAP-SPECIFIC MRNA (NUCLEOSIDE-2'-O-)-METHYLTRANSFERASE 1-RELATED"/>
    <property type="match status" value="1"/>
</dbReference>
<accession>A0A8S1E0H1</accession>
<dbReference type="SMART" id="SM00443">
    <property type="entry name" value="G_patch"/>
    <property type="match status" value="1"/>
</dbReference>
<feature type="domain" description="RrmJ-type SAM-dependent 2'-O-MTase" evidence="4">
    <location>
        <begin position="176"/>
        <end position="388"/>
    </location>
</feature>
<keyword evidence="6" id="KW-1185">Reference proteome</keyword>
<dbReference type="InterPro" id="IPR050851">
    <property type="entry name" value="mRNA_Cap_2O-Ribose_MeTrfase"/>
</dbReference>
<dbReference type="PROSITE" id="PS51613">
    <property type="entry name" value="SAM_MT_RRMJ"/>
    <property type="match status" value="1"/>
</dbReference>